<dbReference type="AlphaFoldDB" id="A0A944DFG1"/>
<dbReference type="SUPFAM" id="SSF55331">
    <property type="entry name" value="Tautomerase/MIF"/>
    <property type="match status" value="1"/>
</dbReference>
<protein>
    <submittedName>
        <fullName evidence="1">Tautomerase</fullName>
    </submittedName>
</protein>
<dbReference type="EMBL" id="JAGGOB010000010">
    <property type="protein sequence ID" value="MBT2328246.1"/>
    <property type="molecule type" value="Genomic_DNA"/>
</dbReference>
<accession>A0A944DFG1</accession>
<dbReference type="Proteomes" id="UP000692896">
    <property type="component" value="Unassembled WGS sequence"/>
</dbReference>
<dbReference type="RefSeq" id="WP_214912480.1">
    <property type="nucleotide sequence ID" value="NZ_JAGGNX010000013.1"/>
</dbReference>
<dbReference type="Gene3D" id="3.30.429.10">
    <property type="entry name" value="Macrophage Migration Inhibitory Factor"/>
    <property type="match status" value="2"/>
</dbReference>
<evidence type="ECO:0000313" key="2">
    <source>
        <dbReference type="Proteomes" id="UP000692896"/>
    </source>
</evidence>
<evidence type="ECO:0000313" key="1">
    <source>
        <dbReference type="EMBL" id="MBT2328246.1"/>
    </source>
</evidence>
<proteinExistence type="predicted"/>
<sequence length="154" mass="16484">MPTIFIKTPAGALSAQQRERMLTTVDAAATQCSGLGPDPRQRRLCWVIAEEIPAGLWRCGGSDDFSQFVPCLVQILAPAGVLDDAHRARYAAAVHQAIVEIVPVPEAQRLVTSIIVSDVEDGTWGANGQLWRLPQFVAAAGYAHMPQVVPSSAP</sequence>
<gene>
    <name evidence="1" type="ORF">J7E47_05900</name>
</gene>
<reference evidence="1" key="1">
    <citation type="submission" date="2021-03" db="EMBL/GenBank/DDBJ databases">
        <title>Genomic analysis provides insights into the functional capacity of soil bacteria communities inhabiting an altitudinal gradient in the Atacama Desert.</title>
        <authorList>
            <person name="Gonzalez M."/>
            <person name="Maldonado J."/>
            <person name="Maza F."/>
            <person name="Hodar C."/>
            <person name="Cortes M."/>
            <person name="Palma R."/>
            <person name="Andreani C."/>
            <person name="Gaete A."/>
            <person name="Vasquez-Dean J."/>
            <person name="Acuna V."/>
            <person name="Aguado M."/>
            <person name="Mandakovic D."/>
            <person name="Latorre M."/>
            <person name="Orellana A."/>
            <person name="Gutierrez R."/>
            <person name="Montecino M."/>
            <person name="Allende M."/>
            <person name="Maass A."/>
            <person name="Cambiazo V."/>
        </authorList>
    </citation>
    <scope>NUCLEOTIDE SEQUENCE</scope>
    <source>
        <strain evidence="1">ISL-25</strain>
    </source>
</reference>
<comment type="caution">
    <text evidence="1">The sequence shown here is derived from an EMBL/GenBank/DDBJ whole genome shotgun (WGS) entry which is preliminary data.</text>
</comment>
<dbReference type="InterPro" id="IPR014347">
    <property type="entry name" value="Tautomerase/MIF_sf"/>
</dbReference>
<organism evidence="1 2">
    <name type="scientific">Pseudomonas fluorescens</name>
    <dbReference type="NCBI Taxonomy" id="294"/>
    <lineage>
        <taxon>Bacteria</taxon>
        <taxon>Pseudomonadati</taxon>
        <taxon>Pseudomonadota</taxon>
        <taxon>Gammaproteobacteria</taxon>
        <taxon>Pseudomonadales</taxon>
        <taxon>Pseudomonadaceae</taxon>
        <taxon>Pseudomonas</taxon>
    </lineage>
</organism>
<name>A0A944DFG1_PSEFL</name>